<proteinExistence type="predicted"/>
<feature type="region of interest" description="Disordered" evidence="1">
    <location>
        <begin position="63"/>
        <end position="84"/>
    </location>
</feature>
<feature type="compositionally biased region" description="Basic and acidic residues" evidence="1">
    <location>
        <begin position="68"/>
        <end position="78"/>
    </location>
</feature>
<keyword evidence="3" id="KW-1185">Reference proteome</keyword>
<dbReference type="Proteomes" id="UP001159641">
    <property type="component" value="Unassembled WGS sequence"/>
</dbReference>
<sequence length="127" mass="14097">MSAEGDFKAAELIASSLATAGDRLIELHKLEASEDITYQLSLQTSPTCPLGSRCSSSCPSEAHTSWGHLDHSPDDSQHHFPSSTPEITVKLHDWRKVKEIKVKSLQISNYSIKEKKKKESSCLVQNF</sequence>
<evidence type="ECO:0000256" key="1">
    <source>
        <dbReference type="SAM" id="MobiDB-lite"/>
    </source>
</evidence>
<dbReference type="AlphaFoldDB" id="A0AB34GA20"/>
<evidence type="ECO:0000313" key="2">
    <source>
        <dbReference type="EMBL" id="KAJ8776349.1"/>
    </source>
</evidence>
<name>A0AB34GA20_ESCRO</name>
<reference evidence="2 3" key="1">
    <citation type="submission" date="2022-11" db="EMBL/GenBank/DDBJ databases">
        <title>Whole genome sequence of Eschrichtius robustus ER-17-0199.</title>
        <authorList>
            <person name="Bruniche-Olsen A."/>
            <person name="Black A.N."/>
            <person name="Fields C.J."/>
            <person name="Walden K."/>
            <person name="Dewoody J.A."/>
        </authorList>
    </citation>
    <scope>NUCLEOTIDE SEQUENCE [LARGE SCALE GENOMIC DNA]</scope>
    <source>
        <strain evidence="2">ER-17-0199</strain>
        <tissue evidence="2">Blubber</tissue>
    </source>
</reference>
<protein>
    <submittedName>
        <fullName evidence="2">Uncharacterized protein</fullName>
    </submittedName>
</protein>
<organism evidence="2 3">
    <name type="scientific">Eschrichtius robustus</name>
    <name type="common">California gray whale</name>
    <name type="synonym">Eschrichtius gibbosus</name>
    <dbReference type="NCBI Taxonomy" id="9764"/>
    <lineage>
        <taxon>Eukaryota</taxon>
        <taxon>Metazoa</taxon>
        <taxon>Chordata</taxon>
        <taxon>Craniata</taxon>
        <taxon>Vertebrata</taxon>
        <taxon>Euteleostomi</taxon>
        <taxon>Mammalia</taxon>
        <taxon>Eutheria</taxon>
        <taxon>Laurasiatheria</taxon>
        <taxon>Artiodactyla</taxon>
        <taxon>Whippomorpha</taxon>
        <taxon>Cetacea</taxon>
        <taxon>Mysticeti</taxon>
        <taxon>Eschrichtiidae</taxon>
        <taxon>Eschrichtius</taxon>
    </lineage>
</organism>
<gene>
    <name evidence="2" type="ORF">J1605_015647</name>
</gene>
<comment type="caution">
    <text evidence="2">The sequence shown here is derived from an EMBL/GenBank/DDBJ whole genome shotgun (WGS) entry which is preliminary data.</text>
</comment>
<dbReference type="EMBL" id="JAIQCJ010002438">
    <property type="protein sequence ID" value="KAJ8776349.1"/>
    <property type="molecule type" value="Genomic_DNA"/>
</dbReference>
<accession>A0AB34GA20</accession>
<evidence type="ECO:0000313" key="3">
    <source>
        <dbReference type="Proteomes" id="UP001159641"/>
    </source>
</evidence>